<evidence type="ECO:0000256" key="1">
    <source>
        <dbReference type="SAM" id="MobiDB-lite"/>
    </source>
</evidence>
<keyword evidence="2" id="KW-0472">Membrane</keyword>
<dbReference type="InterPro" id="IPR026960">
    <property type="entry name" value="RVT-Znf"/>
</dbReference>
<evidence type="ECO:0000313" key="5">
    <source>
        <dbReference type="EnsemblPlants" id="QL11p050986:mrna"/>
    </source>
</evidence>
<protein>
    <recommendedName>
        <fullName evidence="7">Reverse transcriptase zinc-binding domain-containing protein</fullName>
    </recommendedName>
</protein>
<dbReference type="Pfam" id="PF06916">
    <property type="entry name" value="FAM210A-B_dom"/>
    <property type="match status" value="1"/>
</dbReference>
<feature type="region of interest" description="Disordered" evidence="1">
    <location>
        <begin position="48"/>
        <end position="88"/>
    </location>
</feature>
<keyword evidence="2" id="KW-0812">Transmembrane</keyword>
<feature type="domain" description="DUF1279" evidence="3">
    <location>
        <begin position="3"/>
        <end position="134"/>
    </location>
</feature>
<dbReference type="InParanoid" id="A0A7N2MZM1"/>
<dbReference type="Gramene" id="QL11p050986:mrna">
    <property type="protein sequence ID" value="QL11p050986:mrna"/>
    <property type="gene ID" value="QL11p050986"/>
</dbReference>
<reference evidence="5 6" key="1">
    <citation type="journal article" date="2016" name="G3 (Bethesda)">
        <title>First Draft Assembly and Annotation of the Genome of a California Endemic Oak Quercus lobata Nee (Fagaceae).</title>
        <authorList>
            <person name="Sork V.L."/>
            <person name="Fitz-Gibbon S.T."/>
            <person name="Puiu D."/>
            <person name="Crepeau M."/>
            <person name="Gugger P.F."/>
            <person name="Sherman R."/>
            <person name="Stevens K."/>
            <person name="Langley C.H."/>
            <person name="Pellegrini M."/>
            <person name="Salzberg S.L."/>
        </authorList>
    </citation>
    <scope>NUCLEOTIDE SEQUENCE [LARGE SCALE GENOMIC DNA]</scope>
    <source>
        <strain evidence="5 6">cv. SW786</strain>
    </source>
</reference>
<dbReference type="Proteomes" id="UP000594261">
    <property type="component" value="Chromosome 11"/>
</dbReference>
<dbReference type="OMA" id="PPIARIW"/>
<dbReference type="EMBL" id="LRBV02000011">
    <property type="status" value="NOT_ANNOTATED_CDS"/>
    <property type="molecule type" value="Genomic_DNA"/>
</dbReference>
<sequence length="354" mass="39974">MAFRELIKKYGKVALGVHFTVSAASVSGLYIAIKNNLDVESFLQNFHINPSPPQPPSEPNPQAQTSSSSSSSPDGFVMEETNGSPNQPTVVVEEKKLNRTAELAASTGGALALAVLCNKALFPIRVPITIALTPPIARIWLGFYVGWDYWVEIGIRNVGVVAEEIKGSRVKFWQDRWCGEISLAVRYSNLFRFCMNKDASVVELMMSTNGVIFWDVRFFRGVHARDLEAVSDFMETIYGSPIRGLGEDKMCWILSKNKGFLVSDYYRILVGSTFYGFPWKSIWKQKIPSKVAFFVWTATLGKYLTIDNLRKRKVWILDWCYMCKRNGESVDHLFIHCPFAMDLWSMVLGLFGVT</sequence>
<keyword evidence="2" id="KW-1133">Transmembrane helix</keyword>
<proteinExistence type="predicted"/>
<dbReference type="AlphaFoldDB" id="A0A7N2MZM1"/>
<dbReference type="InterPro" id="IPR045866">
    <property type="entry name" value="FAM210A/B-like"/>
</dbReference>
<evidence type="ECO:0000313" key="6">
    <source>
        <dbReference type="Proteomes" id="UP000594261"/>
    </source>
</evidence>
<feature type="transmembrane region" description="Helical" evidence="2">
    <location>
        <begin position="12"/>
        <end position="33"/>
    </location>
</feature>
<evidence type="ECO:0008006" key="7">
    <source>
        <dbReference type="Google" id="ProtNLM"/>
    </source>
</evidence>
<dbReference type="InterPro" id="IPR009688">
    <property type="entry name" value="FAM210A/B-like_dom"/>
</dbReference>
<dbReference type="EnsemblPlants" id="QL11p050986:mrna">
    <property type="protein sequence ID" value="QL11p050986:mrna"/>
    <property type="gene ID" value="QL11p050986"/>
</dbReference>
<dbReference type="GO" id="GO:0005739">
    <property type="term" value="C:mitochondrion"/>
    <property type="evidence" value="ECO:0007669"/>
    <property type="project" value="TreeGrafter"/>
</dbReference>
<reference evidence="5" key="2">
    <citation type="submission" date="2021-01" db="UniProtKB">
        <authorList>
            <consortium name="EnsemblPlants"/>
        </authorList>
    </citation>
    <scope>IDENTIFICATION</scope>
</reference>
<organism evidence="5 6">
    <name type="scientific">Quercus lobata</name>
    <name type="common">Valley oak</name>
    <dbReference type="NCBI Taxonomy" id="97700"/>
    <lineage>
        <taxon>Eukaryota</taxon>
        <taxon>Viridiplantae</taxon>
        <taxon>Streptophyta</taxon>
        <taxon>Embryophyta</taxon>
        <taxon>Tracheophyta</taxon>
        <taxon>Spermatophyta</taxon>
        <taxon>Magnoliopsida</taxon>
        <taxon>eudicotyledons</taxon>
        <taxon>Gunneridae</taxon>
        <taxon>Pentapetalae</taxon>
        <taxon>rosids</taxon>
        <taxon>fabids</taxon>
        <taxon>Fagales</taxon>
        <taxon>Fagaceae</taxon>
        <taxon>Quercus</taxon>
    </lineage>
</organism>
<dbReference type="PANTHER" id="PTHR21377:SF0">
    <property type="entry name" value="PROTEIN FAM210B, MITOCHONDRIAL"/>
    <property type="match status" value="1"/>
</dbReference>
<keyword evidence="6" id="KW-1185">Reference proteome</keyword>
<evidence type="ECO:0000256" key="2">
    <source>
        <dbReference type="SAM" id="Phobius"/>
    </source>
</evidence>
<evidence type="ECO:0000259" key="4">
    <source>
        <dbReference type="Pfam" id="PF13966"/>
    </source>
</evidence>
<feature type="compositionally biased region" description="Pro residues" evidence="1">
    <location>
        <begin position="50"/>
        <end position="59"/>
    </location>
</feature>
<evidence type="ECO:0000259" key="3">
    <source>
        <dbReference type="Pfam" id="PF06916"/>
    </source>
</evidence>
<feature type="domain" description="Reverse transcriptase zinc-binding" evidence="4">
    <location>
        <begin position="260"/>
        <end position="344"/>
    </location>
</feature>
<dbReference type="PANTHER" id="PTHR21377">
    <property type="entry name" value="PROTEIN FAM210B, MITOCHONDRIAL"/>
    <property type="match status" value="1"/>
</dbReference>
<feature type="compositionally biased region" description="Low complexity" evidence="1">
    <location>
        <begin position="60"/>
        <end position="72"/>
    </location>
</feature>
<accession>A0A7N2MZM1</accession>
<dbReference type="Pfam" id="PF13966">
    <property type="entry name" value="zf-RVT"/>
    <property type="match status" value="1"/>
</dbReference>
<name>A0A7N2MZM1_QUELO</name>